<protein>
    <recommendedName>
        <fullName evidence="1">DUF7918 domain-containing protein</fullName>
    </recommendedName>
</protein>
<dbReference type="PANTHER" id="PTHR36223">
    <property type="entry name" value="BETA-LACTAMASE-TYPE TRANSPEPTIDASE FOLD DOMAIN CONTAINING PROTEIN"/>
    <property type="match status" value="1"/>
</dbReference>
<gene>
    <name evidence="2" type="ORF">OCU04_011698</name>
</gene>
<keyword evidence="3" id="KW-1185">Reference proteome</keyword>
<reference evidence="2" key="1">
    <citation type="submission" date="2022-11" db="EMBL/GenBank/DDBJ databases">
        <title>Genome Resource of Sclerotinia nivalis Strain SnTB1, a Plant Pathogen Isolated from American Ginseng.</title>
        <authorList>
            <person name="Fan S."/>
        </authorList>
    </citation>
    <scope>NUCLEOTIDE SEQUENCE</scope>
    <source>
        <strain evidence="2">SnTB1</strain>
    </source>
</reference>
<dbReference type="EMBL" id="JAPEIS010000014">
    <property type="protein sequence ID" value="KAJ8060088.1"/>
    <property type="molecule type" value="Genomic_DNA"/>
</dbReference>
<accession>A0A9X0AFR8</accession>
<name>A0A9X0AFR8_9HELO</name>
<dbReference type="InterPro" id="IPR057678">
    <property type="entry name" value="DUF7918"/>
</dbReference>
<evidence type="ECO:0000313" key="2">
    <source>
        <dbReference type="EMBL" id="KAJ8060088.1"/>
    </source>
</evidence>
<dbReference type="Pfam" id="PF25534">
    <property type="entry name" value="DUF7918"/>
    <property type="match status" value="1"/>
</dbReference>
<dbReference type="PANTHER" id="PTHR36223:SF1">
    <property type="entry name" value="TRANSCRIPTION ELONGATION FACTOR EAF N-TERMINAL DOMAIN-CONTAINING PROTEIN"/>
    <property type="match status" value="1"/>
</dbReference>
<feature type="domain" description="DUF7918" evidence="1">
    <location>
        <begin position="10"/>
        <end position="235"/>
    </location>
</feature>
<dbReference type="Proteomes" id="UP001152300">
    <property type="component" value="Unassembled WGS sequence"/>
</dbReference>
<evidence type="ECO:0000259" key="1">
    <source>
        <dbReference type="Pfam" id="PF25534"/>
    </source>
</evidence>
<comment type="caution">
    <text evidence="2">The sequence shown here is derived from an EMBL/GenBank/DDBJ whole genome shotgun (WGS) entry which is preliminary data.</text>
</comment>
<organism evidence="2 3">
    <name type="scientific">Sclerotinia nivalis</name>
    <dbReference type="NCBI Taxonomy" id="352851"/>
    <lineage>
        <taxon>Eukaryota</taxon>
        <taxon>Fungi</taxon>
        <taxon>Dikarya</taxon>
        <taxon>Ascomycota</taxon>
        <taxon>Pezizomycotina</taxon>
        <taxon>Leotiomycetes</taxon>
        <taxon>Helotiales</taxon>
        <taxon>Sclerotiniaceae</taxon>
        <taxon>Sclerotinia</taxon>
    </lineage>
</organism>
<evidence type="ECO:0000313" key="3">
    <source>
        <dbReference type="Proteomes" id="UP001152300"/>
    </source>
</evidence>
<dbReference type="AlphaFoldDB" id="A0A9X0AFR8"/>
<dbReference type="OrthoDB" id="3364132at2759"/>
<proteinExistence type="predicted"/>
<sequence>MAVLPDVPYVRVRVVISGSQTVEYDDPDDIQDGITQGFPKNKTSIYIESKTNQRFGFEYWVNSKKRDKAIDPGTCLGFYATIDGRGCSSVVICNKDGFKPGQWAHQLNGDRLRTKSSLKLMPFIFAEVKPGDDSTYAPPKVASQLGEIVVQVWRVRKCNPVPAPVEKASSTKRINVHESQLKGKAVSHATQFGAPQTSSDQETFYKLEYIDPVSKPLAEFHFKYRSRDILEQIMISSPAHPRVLSRNLDLAPLITNPLPRVPIPRPIDKRPFAKGKDVVKIFEALTAQKKKSSAEMATPSTATTNSVITGKTFSQVASAFLPQAFGQIAPKVITGTVTCIPESAVPAVPTNVQEEIRYPKTPAFGSISPLAPGFVSKSGPAMPLETPAKVICRPDIETSASDELRAASATLLAPATPATRVVQTALEPAATPFTRVLMEIQKNLSDLRDIAKGFNIVNVVEVCIDIQAFYLPAF</sequence>